<dbReference type="EMBL" id="PYQT01000004">
    <property type="protein sequence ID" value="PSY44074.1"/>
    <property type="molecule type" value="Genomic_DNA"/>
</dbReference>
<accession>A0ABX5HKB8</accession>
<dbReference type="Proteomes" id="UP000240382">
    <property type="component" value="Unassembled WGS sequence"/>
</dbReference>
<dbReference type="RefSeq" id="WP_107192410.1">
    <property type="nucleotide sequence ID" value="NZ_PYQT01000004.1"/>
</dbReference>
<reference evidence="1 2" key="1">
    <citation type="submission" date="2018-03" db="EMBL/GenBank/DDBJ databases">
        <title>Whole Genome Sequencing of Escherichia coli isolates from wildlife.</title>
        <authorList>
            <person name="Whitehouse C.A."/>
            <person name="Lacher D.W."/>
            <person name="Mammel M.K."/>
            <person name="Barnaba T."/>
            <person name="Lorch J.M."/>
        </authorList>
    </citation>
    <scope>NUCLEOTIDE SEQUENCE [LARGE SCALE GENOMIC DNA]</scope>
    <source>
        <strain evidence="1 2">20507-2</strain>
    </source>
</reference>
<evidence type="ECO:0008006" key="3">
    <source>
        <dbReference type="Google" id="ProtNLM"/>
    </source>
</evidence>
<organism evidence="1 2">
    <name type="scientific">Escherichia albertii</name>
    <dbReference type="NCBI Taxonomy" id="208962"/>
    <lineage>
        <taxon>Bacteria</taxon>
        <taxon>Pseudomonadati</taxon>
        <taxon>Pseudomonadota</taxon>
        <taxon>Gammaproteobacteria</taxon>
        <taxon>Enterobacterales</taxon>
        <taxon>Enterobacteriaceae</taxon>
        <taxon>Escherichia</taxon>
    </lineage>
</organism>
<sequence length="267" mass="32177">MNNFVVIYVCYGDNFNYEIINAKIRRFLAPLDIKTIVIANTKEEYIFFYDKNGRTTQKYSGLNSEMEFSGYFYGVVEYFERNSIKKNVSQSYIFMNDTLFSHGKLRKIERLGLTEWKLRSLFFNIRDKEIHGFWHKSIYLRETELKNGYFNSKFFILHNLNFTEIQSILNLNGVVVSINDASHYENNIFISDKYSRFLQRWLHESDGWYKAQKLNCENKKFFLKKATSIVHEHYITKFVEENKIKKHCLINNSRLTKFVMKFIRLEY</sequence>
<comment type="caution">
    <text evidence="1">The sequence shown here is derived from an EMBL/GenBank/DDBJ whole genome shotgun (WGS) entry which is preliminary data.</text>
</comment>
<proteinExistence type="predicted"/>
<evidence type="ECO:0000313" key="1">
    <source>
        <dbReference type="EMBL" id="PSY44074.1"/>
    </source>
</evidence>
<name>A0ABX5HKB8_ESCAL</name>
<keyword evidence="2" id="KW-1185">Reference proteome</keyword>
<protein>
    <recommendedName>
        <fullName evidence="3">Glycosyl transferase</fullName>
    </recommendedName>
</protein>
<gene>
    <name evidence="1" type="ORF">C7B09_06140</name>
</gene>
<evidence type="ECO:0000313" key="2">
    <source>
        <dbReference type="Proteomes" id="UP000240382"/>
    </source>
</evidence>